<dbReference type="Proteomes" id="UP000271974">
    <property type="component" value="Unassembled WGS sequence"/>
</dbReference>
<dbReference type="GO" id="GO:0048814">
    <property type="term" value="P:regulation of dendrite morphogenesis"/>
    <property type="evidence" value="ECO:0007669"/>
    <property type="project" value="TreeGrafter"/>
</dbReference>
<feature type="compositionally biased region" description="Basic and acidic residues" evidence="3">
    <location>
        <begin position="253"/>
        <end position="279"/>
    </location>
</feature>
<evidence type="ECO:0000256" key="3">
    <source>
        <dbReference type="SAM" id="MobiDB-lite"/>
    </source>
</evidence>
<dbReference type="InterPro" id="IPR011019">
    <property type="entry name" value="KIND_dom"/>
</dbReference>
<feature type="domain" description="KIND" evidence="4">
    <location>
        <begin position="324"/>
        <end position="494"/>
    </location>
</feature>
<proteinExistence type="predicted"/>
<dbReference type="GO" id="GO:0030425">
    <property type="term" value="C:dendrite"/>
    <property type="evidence" value="ECO:0007669"/>
    <property type="project" value="TreeGrafter"/>
</dbReference>
<accession>A0A433UE06</accession>
<dbReference type="InterPro" id="IPR011009">
    <property type="entry name" value="Kinase-like_dom_sf"/>
</dbReference>
<sequence>MDEMGSPCSLSELDLGGEGHAGFKNGALLADEGDDGDEMTTASLAEVLASRGRFLEELELWALCRECCLTLEYVHDCHDLFQSLCISPDTVAFDPDGNVCFLDLDMEPEAVYVSPESTEYGEHSFKSHLFSLGMTLLFATEYNTGSDDPRAEISDKFTDLLTSLTQDDSQLRPDLDTVIEASEKALGVESSQDICLRIVGLQPQNGKSDSEEKKSEPSSIQQMSDELSAYLQSQTGLVVAKSLKSEVIDSDEKENISEDKKDVNDNKVEAKPKESQQKKQEKKGKSKPKVKEILRDVSFDDEDSIMSDLEDASQSQRARKLKGIMLNDLLNSIDRNLEETELWSLCREAVLTLQRKKKHLPAYIAPDTLMVRESGTISYKAIPDEKPLEVIYMAPELQTKGVLNEKTCLYGLGITLRSCAGGKYTTSLTLPDSEALQILLTSFLHLNQHKRPTLDTALEMCEEYQKVNESRSRDVCQRIYCEALEAASTKSEGLSHEPASKNSWDDSEMEQTTAASTDNTRSLAQAGDTTEAEDNIDDIPYDDDDQDDTDPAAPPAFKTLKFTSESNTAQEQSTSAFKPVAVKAKPSRKLERVPSAFSSHATHFKPIVIQDKGDGDENKHVGLKEKGEKDVVSKLREIKDNLQRHRNNETAAKETKDNVTSLGVIHILSIQR</sequence>
<organism evidence="5 6">
    <name type="scientific">Elysia chlorotica</name>
    <name type="common">Eastern emerald elysia</name>
    <name type="synonym">Sea slug</name>
    <dbReference type="NCBI Taxonomy" id="188477"/>
    <lineage>
        <taxon>Eukaryota</taxon>
        <taxon>Metazoa</taxon>
        <taxon>Spiralia</taxon>
        <taxon>Lophotrochozoa</taxon>
        <taxon>Mollusca</taxon>
        <taxon>Gastropoda</taxon>
        <taxon>Heterobranchia</taxon>
        <taxon>Euthyneura</taxon>
        <taxon>Panpulmonata</taxon>
        <taxon>Sacoglossa</taxon>
        <taxon>Placobranchoidea</taxon>
        <taxon>Plakobranchidae</taxon>
        <taxon>Elysia</taxon>
    </lineage>
</organism>
<feature type="region of interest" description="Disordered" evidence="3">
    <location>
        <begin position="202"/>
        <end position="223"/>
    </location>
</feature>
<dbReference type="OrthoDB" id="10254377at2759"/>
<dbReference type="STRING" id="188477.A0A433UE06"/>
<dbReference type="EMBL" id="RQTK01000004">
    <property type="protein sequence ID" value="RUS91943.1"/>
    <property type="molecule type" value="Genomic_DNA"/>
</dbReference>
<dbReference type="SUPFAM" id="SSF56112">
    <property type="entry name" value="Protein kinase-like (PK-like)"/>
    <property type="match status" value="2"/>
</dbReference>
<name>A0A433UE06_ELYCH</name>
<evidence type="ECO:0000256" key="2">
    <source>
        <dbReference type="SAM" id="Coils"/>
    </source>
</evidence>
<feature type="domain" description="KIND" evidence="4">
    <location>
        <begin position="42"/>
        <end position="227"/>
    </location>
</feature>
<protein>
    <recommendedName>
        <fullName evidence="4">KIND domain-containing protein</fullName>
    </recommendedName>
</protein>
<feature type="coiled-coil region" evidence="2">
    <location>
        <begin position="628"/>
        <end position="655"/>
    </location>
</feature>
<feature type="region of interest" description="Disordered" evidence="3">
    <location>
        <begin position="490"/>
        <end position="557"/>
    </location>
</feature>
<evidence type="ECO:0000313" key="5">
    <source>
        <dbReference type="EMBL" id="RUS91943.1"/>
    </source>
</evidence>
<feature type="compositionally biased region" description="Polar residues" evidence="3">
    <location>
        <begin position="510"/>
        <end position="523"/>
    </location>
</feature>
<dbReference type="SMART" id="SM00750">
    <property type="entry name" value="KIND"/>
    <property type="match status" value="2"/>
</dbReference>
<evidence type="ECO:0000313" key="6">
    <source>
        <dbReference type="Proteomes" id="UP000271974"/>
    </source>
</evidence>
<dbReference type="GO" id="GO:0032045">
    <property type="term" value="C:guanyl-nucleotide exchange factor complex"/>
    <property type="evidence" value="ECO:0007669"/>
    <property type="project" value="TreeGrafter"/>
</dbReference>
<keyword evidence="1" id="KW-0677">Repeat</keyword>
<dbReference type="GO" id="GO:0007264">
    <property type="term" value="P:small GTPase-mediated signal transduction"/>
    <property type="evidence" value="ECO:0007669"/>
    <property type="project" value="InterPro"/>
</dbReference>
<keyword evidence="6" id="KW-1185">Reference proteome</keyword>
<dbReference type="Gene3D" id="1.10.510.10">
    <property type="entry name" value="Transferase(Phosphotransferase) domain 1"/>
    <property type="match status" value="2"/>
</dbReference>
<dbReference type="PANTHER" id="PTHR21560">
    <property type="entry name" value="VERY KIND PROTEIN"/>
    <property type="match status" value="1"/>
</dbReference>
<comment type="caution">
    <text evidence="5">The sequence shown here is derived from an EMBL/GenBank/DDBJ whole genome shotgun (WGS) entry which is preliminary data.</text>
</comment>
<dbReference type="PROSITE" id="PS51377">
    <property type="entry name" value="KIND"/>
    <property type="match status" value="2"/>
</dbReference>
<gene>
    <name evidence="5" type="ORF">EGW08_000345</name>
</gene>
<dbReference type="GO" id="GO:0005085">
    <property type="term" value="F:guanyl-nucleotide exchange factor activity"/>
    <property type="evidence" value="ECO:0007669"/>
    <property type="project" value="InterPro"/>
</dbReference>
<evidence type="ECO:0000259" key="4">
    <source>
        <dbReference type="PROSITE" id="PS51377"/>
    </source>
</evidence>
<dbReference type="AlphaFoldDB" id="A0A433UE06"/>
<feature type="region of interest" description="Disordered" evidence="3">
    <location>
        <begin position="248"/>
        <end position="290"/>
    </location>
</feature>
<evidence type="ECO:0000256" key="1">
    <source>
        <dbReference type="ARBA" id="ARBA00022737"/>
    </source>
</evidence>
<reference evidence="5 6" key="1">
    <citation type="submission" date="2019-01" db="EMBL/GenBank/DDBJ databases">
        <title>A draft genome assembly of the solar-powered sea slug Elysia chlorotica.</title>
        <authorList>
            <person name="Cai H."/>
            <person name="Li Q."/>
            <person name="Fang X."/>
            <person name="Li J."/>
            <person name="Curtis N.E."/>
            <person name="Altenburger A."/>
            <person name="Shibata T."/>
            <person name="Feng M."/>
            <person name="Maeda T."/>
            <person name="Schwartz J.A."/>
            <person name="Shigenobu S."/>
            <person name="Lundholm N."/>
            <person name="Nishiyama T."/>
            <person name="Yang H."/>
            <person name="Hasebe M."/>
            <person name="Li S."/>
            <person name="Pierce S.K."/>
            <person name="Wang J."/>
        </authorList>
    </citation>
    <scope>NUCLEOTIDE SEQUENCE [LARGE SCALE GENOMIC DNA]</scope>
    <source>
        <strain evidence="5">EC2010</strain>
        <tissue evidence="5">Whole organism of an adult</tissue>
    </source>
</reference>
<dbReference type="GO" id="GO:0043025">
    <property type="term" value="C:neuronal cell body"/>
    <property type="evidence" value="ECO:0007669"/>
    <property type="project" value="TreeGrafter"/>
</dbReference>
<keyword evidence="2" id="KW-0175">Coiled coil</keyword>
<feature type="compositionally biased region" description="Acidic residues" evidence="3">
    <location>
        <begin position="530"/>
        <end position="550"/>
    </location>
</feature>
<dbReference type="InterPro" id="IPR029899">
    <property type="entry name" value="KNDC1"/>
</dbReference>
<dbReference type="PANTHER" id="PTHR21560:SF0">
    <property type="entry name" value="KINASE NON-CATALYTIC C-LOBE DOMAIN-CONTAINING PROTEIN 1"/>
    <property type="match status" value="1"/>
</dbReference>